<name>X7E6M1_9GAMM</name>
<dbReference type="GO" id="GO:0008704">
    <property type="term" value="F:5-carboxymethyl-2-hydroxymuconate delta-isomerase activity"/>
    <property type="evidence" value="ECO:0007669"/>
    <property type="project" value="InterPro"/>
</dbReference>
<dbReference type="AlphaFoldDB" id="X7E6M1"/>
<dbReference type="PATRIC" id="fig|1122207.3.peg.1651"/>
<dbReference type="STRING" id="1122207.MUS1_12565"/>
<dbReference type="InterPro" id="IPR014347">
    <property type="entry name" value="Tautomerase/MIF_sf"/>
</dbReference>
<dbReference type="InterPro" id="IPR004220">
    <property type="entry name" value="5-COMe_2-OHmuconate_Isoase"/>
</dbReference>
<dbReference type="Gene3D" id="3.30.429.10">
    <property type="entry name" value="Macrophage Migration Inhibitory Factor"/>
    <property type="match status" value="1"/>
</dbReference>
<accession>X7E6M1</accession>
<dbReference type="EMBL" id="JAMB01000006">
    <property type="protein sequence ID" value="ETX10803.1"/>
    <property type="molecule type" value="Genomic_DNA"/>
</dbReference>
<dbReference type="Proteomes" id="UP000054058">
    <property type="component" value="Unassembled WGS sequence"/>
</dbReference>
<evidence type="ECO:0000313" key="2">
    <source>
        <dbReference type="Proteomes" id="UP000054058"/>
    </source>
</evidence>
<dbReference type="OrthoDB" id="9814215at2"/>
<protein>
    <submittedName>
        <fullName evidence="1">5-carboxymethyl-2-hydroxymuconate isomerase</fullName>
    </submittedName>
</protein>
<evidence type="ECO:0000313" key="1">
    <source>
        <dbReference type="EMBL" id="ETX10803.1"/>
    </source>
</evidence>
<keyword evidence="1" id="KW-0413">Isomerase</keyword>
<dbReference type="Pfam" id="PF02962">
    <property type="entry name" value="CHMI"/>
    <property type="match status" value="1"/>
</dbReference>
<dbReference type="SUPFAM" id="SSF55331">
    <property type="entry name" value="Tautomerase/MIF"/>
    <property type="match status" value="1"/>
</dbReference>
<sequence>MPHCILEYSQNLEQEVPPVDMLEAIKEACIESNVFASEDIKLRSLPYKSFMTCGQEDAFVHVMVRLLSGRTPEEKKKLSQLILDALTKFSLKDVSFSVEMCDMDRETYAKKVVLSQ</sequence>
<comment type="caution">
    <text evidence="1">The sequence shown here is derived from an EMBL/GenBank/DDBJ whole genome shotgun (WGS) entry which is preliminary data.</text>
</comment>
<dbReference type="PANTHER" id="PTHR37950">
    <property type="entry name" value="4-HYDROXYPHENYLACETATE CATABOLISM PROTEIN"/>
    <property type="match status" value="1"/>
</dbReference>
<keyword evidence="2" id="KW-1185">Reference proteome</keyword>
<dbReference type="CDD" id="cd00580">
    <property type="entry name" value="CHMI"/>
    <property type="match status" value="1"/>
</dbReference>
<dbReference type="PANTHER" id="PTHR37950:SF1">
    <property type="entry name" value="4-HYDROXYPHENYLACETATE CATABOLISM PROTEIN"/>
    <property type="match status" value="1"/>
</dbReference>
<proteinExistence type="predicted"/>
<dbReference type="eggNOG" id="COG3232">
    <property type="taxonomic scope" value="Bacteria"/>
</dbReference>
<dbReference type="RefSeq" id="WP_036161046.1">
    <property type="nucleotide sequence ID" value="NZ_JAMB01000006.1"/>
</dbReference>
<reference evidence="1 2" key="1">
    <citation type="submission" date="2014-01" db="EMBL/GenBank/DDBJ databases">
        <title>Marinomonas ushuaiensis DSM 15871 Genome Sequencing.</title>
        <authorList>
            <person name="Lai Q."/>
            <person name="Shao Z.S."/>
        </authorList>
    </citation>
    <scope>NUCLEOTIDE SEQUENCE [LARGE SCALE GENOMIC DNA]</scope>
    <source>
        <strain evidence="1 2">DSM 15871</strain>
    </source>
</reference>
<organism evidence="1 2">
    <name type="scientific">Marinomonas ushuaiensis DSM 15871</name>
    <dbReference type="NCBI Taxonomy" id="1122207"/>
    <lineage>
        <taxon>Bacteria</taxon>
        <taxon>Pseudomonadati</taxon>
        <taxon>Pseudomonadota</taxon>
        <taxon>Gammaproteobacteria</taxon>
        <taxon>Oceanospirillales</taxon>
        <taxon>Oceanospirillaceae</taxon>
        <taxon>Marinomonas</taxon>
    </lineage>
</organism>
<gene>
    <name evidence="1" type="ORF">MUS1_12565</name>
</gene>